<name>A0AAX3ZXB2_9CAUD</name>
<dbReference type="EMBL" id="OR420734">
    <property type="protein sequence ID" value="WMM94904.1"/>
    <property type="molecule type" value="Genomic_DNA"/>
</dbReference>
<evidence type="ECO:0000256" key="1">
    <source>
        <dbReference type="SAM" id="MobiDB-lite"/>
    </source>
</evidence>
<reference evidence="2 3" key="1">
    <citation type="submission" date="2023-08" db="EMBL/GenBank/DDBJ databases">
        <authorList>
            <person name="Du S."/>
            <person name="Wu Z."/>
            <person name="Wu Y."/>
            <person name="Yang M."/>
            <person name="Shao J."/>
            <person name="Liu H."/>
            <person name="Zhao Y."/>
            <person name="Zhang Z."/>
        </authorList>
    </citation>
    <scope>NUCLEOTIDE SEQUENCE [LARGE SCALE GENOMIC DNA]</scope>
</reference>
<keyword evidence="3" id="KW-1185">Reference proteome</keyword>
<protein>
    <submittedName>
        <fullName evidence="2">Uncharacterized protein</fullName>
    </submittedName>
</protein>
<organism evidence="2 3">
    <name type="scientific">Roseobacter phage CRP-804</name>
    <dbReference type="NCBI Taxonomy" id="3072850"/>
    <lineage>
        <taxon>Viruses</taxon>
        <taxon>Duplodnaviria</taxon>
        <taxon>Heunggongvirae</taxon>
        <taxon>Uroviricota</taxon>
        <taxon>Caudoviricetes</taxon>
        <taxon>Autographivirales</taxon>
        <taxon>Autographivirales incertae sedis</taxon>
        <taxon>Triteiavirus</taxon>
        <taxon>Triteiavirus CRP804</taxon>
    </lineage>
</organism>
<feature type="compositionally biased region" description="Basic and acidic residues" evidence="1">
    <location>
        <begin position="37"/>
        <end position="50"/>
    </location>
</feature>
<evidence type="ECO:0000313" key="2">
    <source>
        <dbReference type="EMBL" id="WMM94904.1"/>
    </source>
</evidence>
<evidence type="ECO:0000313" key="3">
    <source>
        <dbReference type="Proteomes" id="UP001301871"/>
    </source>
</evidence>
<feature type="region of interest" description="Disordered" evidence="1">
    <location>
        <begin position="17"/>
        <end position="50"/>
    </location>
</feature>
<sequence>MAKRGLYANIHAKRMRIKNGSGERMRKAGEKGAPTAKDFKISAKTAKRDK</sequence>
<proteinExistence type="predicted"/>
<feature type="compositionally biased region" description="Basic and acidic residues" evidence="1">
    <location>
        <begin position="21"/>
        <end position="30"/>
    </location>
</feature>
<dbReference type="Proteomes" id="UP001301871">
    <property type="component" value="Segment"/>
</dbReference>
<accession>A0AAX3ZXB2</accession>
<gene>
    <name evidence="2" type="ORF">CRP804_gp26</name>
</gene>